<feature type="compositionally biased region" description="Low complexity" evidence="1">
    <location>
        <begin position="33"/>
        <end position="61"/>
    </location>
</feature>
<proteinExistence type="predicted"/>
<reference evidence="2" key="1">
    <citation type="submission" date="2020-06" db="EMBL/GenBank/DDBJ databases">
        <title>Unique genomic features of the anaerobic methanotrophic archaea.</title>
        <authorList>
            <person name="Chadwick G.L."/>
            <person name="Skennerton C.T."/>
            <person name="Laso-Perez R."/>
            <person name="Leu A.O."/>
            <person name="Speth D.R."/>
            <person name="Yu H."/>
            <person name="Morgan-Lang C."/>
            <person name="Hatzenpichler R."/>
            <person name="Goudeau D."/>
            <person name="Malmstrom R."/>
            <person name="Brazelton W.J."/>
            <person name="Woyke T."/>
            <person name="Hallam S.J."/>
            <person name="Tyson G.W."/>
            <person name="Wegener G."/>
            <person name="Boetius A."/>
            <person name="Orphan V."/>
        </authorList>
    </citation>
    <scope>NUCLEOTIDE SEQUENCE</scope>
</reference>
<gene>
    <name evidence="2" type="ORF">BAIACGLI_00014</name>
</gene>
<evidence type="ECO:0000256" key="1">
    <source>
        <dbReference type="SAM" id="MobiDB-lite"/>
    </source>
</evidence>
<organism evidence="2">
    <name type="scientific">Candidatus Methanogaster sp. ANME-2c ERB4</name>
    <dbReference type="NCBI Taxonomy" id="2759911"/>
    <lineage>
        <taxon>Archaea</taxon>
        <taxon>Methanobacteriati</taxon>
        <taxon>Methanobacteriota</taxon>
        <taxon>Stenosarchaea group</taxon>
        <taxon>Methanomicrobia</taxon>
        <taxon>Methanosarcinales</taxon>
        <taxon>ANME-2 cluster</taxon>
        <taxon>Candidatus Methanogasteraceae</taxon>
        <taxon>Candidatus Methanogaster</taxon>
    </lineage>
</organism>
<evidence type="ECO:0000313" key="2">
    <source>
        <dbReference type="EMBL" id="QNO46701.1"/>
    </source>
</evidence>
<protein>
    <submittedName>
        <fullName evidence="2">Uncharacterized protein</fullName>
    </submittedName>
</protein>
<name>A0A7G9YFB7_9EURY</name>
<sequence>MKKKTIMGLISIVAIASAMMFAGCVEEEASVSTPTATPYPETTLPPTSTTTPLPTASPTPTDDLLKITEDDIKRANEAIESKNKELDAWSIPGVATFNLGQDSAQPEDIFVYTLIKYHHKTKTMPPASVVDTAIEKILGEYDLSSWKLSAIRSFWIDYSTANFNLDELGSEDKTIESFQWYLDVKFTERQKLINKRFEAFVTAEEMRQNAMQDWIEHERKIQDREEQARLERDCYQVLWDAEWAIQEVA</sequence>
<dbReference type="AlphaFoldDB" id="A0A7G9YFB7"/>
<feature type="region of interest" description="Disordered" evidence="1">
    <location>
        <begin position="32"/>
        <end position="63"/>
    </location>
</feature>
<dbReference type="PROSITE" id="PS51257">
    <property type="entry name" value="PROKAR_LIPOPROTEIN"/>
    <property type="match status" value="1"/>
</dbReference>
<accession>A0A7G9YFB7</accession>
<dbReference type="EMBL" id="MT631214">
    <property type="protein sequence ID" value="QNO46701.1"/>
    <property type="molecule type" value="Genomic_DNA"/>
</dbReference>